<dbReference type="EMBL" id="JAHLQT010012386">
    <property type="protein sequence ID" value="KAG7171369.1"/>
    <property type="molecule type" value="Genomic_DNA"/>
</dbReference>
<protein>
    <submittedName>
        <fullName evidence="1">Uncharacterized protein</fullName>
    </submittedName>
</protein>
<keyword evidence="2" id="KW-1185">Reference proteome</keyword>
<comment type="caution">
    <text evidence="1">The sequence shown here is derived from an EMBL/GenBank/DDBJ whole genome shotgun (WGS) entry which is preliminary data.</text>
</comment>
<gene>
    <name evidence="1" type="ORF">Hamer_G021403</name>
</gene>
<reference evidence="1" key="1">
    <citation type="journal article" date="2021" name="Sci. Adv.">
        <title>The American lobster genome reveals insights on longevity, neural, and immune adaptations.</title>
        <authorList>
            <person name="Polinski J.M."/>
            <person name="Zimin A.V."/>
            <person name="Clark K.F."/>
            <person name="Kohn A.B."/>
            <person name="Sadowski N."/>
            <person name="Timp W."/>
            <person name="Ptitsyn A."/>
            <person name="Khanna P."/>
            <person name="Romanova D.Y."/>
            <person name="Williams P."/>
            <person name="Greenwood S.J."/>
            <person name="Moroz L.L."/>
            <person name="Walt D.R."/>
            <person name="Bodnar A.G."/>
        </authorList>
    </citation>
    <scope>NUCLEOTIDE SEQUENCE</scope>
    <source>
        <strain evidence="1">GMGI-L3</strain>
    </source>
</reference>
<organism evidence="1 2">
    <name type="scientific">Homarus americanus</name>
    <name type="common">American lobster</name>
    <dbReference type="NCBI Taxonomy" id="6706"/>
    <lineage>
        <taxon>Eukaryota</taxon>
        <taxon>Metazoa</taxon>
        <taxon>Ecdysozoa</taxon>
        <taxon>Arthropoda</taxon>
        <taxon>Crustacea</taxon>
        <taxon>Multicrustacea</taxon>
        <taxon>Malacostraca</taxon>
        <taxon>Eumalacostraca</taxon>
        <taxon>Eucarida</taxon>
        <taxon>Decapoda</taxon>
        <taxon>Pleocyemata</taxon>
        <taxon>Astacidea</taxon>
        <taxon>Nephropoidea</taxon>
        <taxon>Nephropidae</taxon>
        <taxon>Homarus</taxon>
    </lineage>
</organism>
<evidence type="ECO:0000313" key="1">
    <source>
        <dbReference type="EMBL" id="KAG7171369.1"/>
    </source>
</evidence>
<name>A0A8J5KR62_HOMAM</name>
<proteinExistence type="predicted"/>
<dbReference type="Proteomes" id="UP000747542">
    <property type="component" value="Unassembled WGS sequence"/>
</dbReference>
<evidence type="ECO:0000313" key="2">
    <source>
        <dbReference type="Proteomes" id="UP000747542"/>
    </source>
</evidence>
<dbReference type="AlphaFoldDB" id="A0A8J5KR62"/>
<sequence length="232" mass="25037">MMPDHGVLQRPSRVFKNSSGTPASPSGLTVLRVFDFTYQQIFSVCFQSQILLPPPPPTISPLLADTGFRASPSTPSCIVSLTPVLHFVVSYSTYNPRLALSCLCLLQQQLPVSPGRVISATVPHDYSSATVPHDYSSATVPHEYSSATVPHEYSSATVPHEYSSATVPHGYSSARVPHEYSSAAVPHEYSSATVPHEYSSATVPHQYSIATVPHEYSSATVPHEYSSATVPH</sequence>
<accession>A0A8J5KR62</accession>